<protein>
    <submittedName>
        <fullName evidence="5">Allophanate hydrolase 2 subunit 2</fullName>
    </submittedName>
</protein>
<dbReference type="GO" id="GO:0005524">
    <property type="term" value="F:ATP binding"/>
    <property type="evidence" value="ECO:0007669"/>
    <property type="project" value="UniProtKB-KW"/>
</dbReference>
<reference evidence="5 6" key="1">
    <citation type="submission" date="2015-08" db="EMBL/GenBank/DDBJ databases">
        <authorList>
            <person name="Babu N.S."/>
            <person name="Beckwith C.J."/>
            <person name="Beseler K.G."/>
            <person name="Brison A."/>
            <person name="Carone J.V."/>
            <person name="Caskin T.P."/>
            <person name="Diamond M."/>
            <person name="Durham M.E."/>
            <person name="Foxe J.M."/>
            <person name="Go M."/>
            <person name="Henderson B.A."/>
            <person name="Jones I.B."/>
            <person name="McGettigan J.A."/>
            <person name="Micheletti S.J."/>
            <person name="Nasrallah M.E."/>
            <person name="Ortiz D."/>
            <person name="Piller C.R."/>
            <person name="Privatt S.R."/>
            <person name="Schneider S.L."/>
            <person name="Sharp S."/>
            <person name="Smith T.C."/>
            <person name="Stanton J.D."/>
            <person name="Ullery H.E."/>
            <person name="Wilson R.J."/>
            <person name="Serrano M.G."/>
            <person name="Buck G."/>
            <person name="Lee V."/>
            <person name="Wang Y."/>
            <person name="Carvalho R."/>
            <person name="Voegtly L."/>
            <person name="Shi R."/>
            <person name="Duckworth R."/>
            <person name="Johnson A."/>
            <person name="Loviza R."/>
            <person name="Walstead R."/>
            <person name="Shah Z."/>
            <person name="Kiflezghi M."/>
            <person name="Wade K."/>
            <person name="Ball S.L."/>
            <person name="Bradley K.W."/>
            <person name="Asai D.J."/>
            <person name="Bowman C.A."/>
            <person name="Russell D.A."/>
            <person name="Pope W.H."/>
            <person name="Jacobs-Sera D."/>
            <person name="Hendrix R.W."/>
            <person name="Hatfull G.F."/>
        </authorList>
    </citation>
    <scope>NUCLEOTIDE SEQUENCE [LARGE SCALE GENOMIC DNA]</scope>
    <source>
        <strain evidence="5 6">DSM 27710</strain>
    </source>
</reference>
<evidence type="ECO:0000259" key="4">
    <source>
        <dbReference type="SMART" id="SM00797"/>
    </source>
</evidence>
<dbReference type="KEGG" id="vin:AKJ08_3141"/>
<evidence type="ECO:0000256" key="2">
    <source>
        <dbReference type="ARBA" id="ARBA00022801"/>
    </source>
</evidence>
<dbReference type="Gene3D" id="2.40.100.10">
    <property type="entry name" value="Cyclophilin-like"/>
    <property type="match status" value="1"/>
</dbReference>
<dbReference type="Proteomes" id="UP000055590">
    <property type="component" value="Chromosome"/>
</dbReference>
<organism evidence="5 6">
    <name type="scientific">Vulgatibacter incomptus</name>
    <dbReference type="NCBI Taxonomy" id="1391653"/>
    <lineage>
        <taxon>Bacteria</taxon>
        <taxon>Pseudomonadati</taxon>
        <taxon>Myxococcota</taxon>
        <taxon>Myxococcia</taxon>
        <taxon>Myxococcales</taxon>
        <taxon>Cystobacterineae</taxon>
        <taxon>Vulgatibacteraceae</taxon>
        <taxon>Vulgatibacter</taxon>
    </lineage>
</organism>
<proteinExistence type="predicted"/>
<name>A0A0K1PI31_9BACT</name>
<keyword evidence="2 5" id="KW-0378">Hydrolase</keyword>
<dbReference type="EMBL" id="CP012332">
    <property type="protein sequence ID" value="AKU92754.1"/>
    <property type="molecule type" value="Genomic_DNA"/>
</dbReference>
<gene>
    <name evidence="5" type="ORF">AKJ08_3141</name>
</gene>
<dbReference type="Pfam" id="PF02626">
    <property type="entry name" value="CT_A_B"/>
    <property type="match status" value="1"/>
</dbReference>
<keyword evidence="6" id="KW-1185">Reference proteome</keyword>
<sequence>MSEQAGHLEIVSVSGLATVQDAGRLGFMDQGVPPGGALCTERLARANRAVGNAPGAAVIEAFGPLVVTARGGPLTLFANGSVVRMKADEEVRLGKPPGERIIHVAVAGGFDVPVHLGGRGTLLVARLGGLDGRALRRGDRLPIGAADRLAKAEVLPEPPHEGSIRVIVGPDHFSAEALEVLQRATFLVSPSSDRVGMRLDGPPIPRTGGDEGRSLPMVRGAIQVPASGAPIVLGPDHPTTGGYPVIATVIRADLGRIEGRPARTEVRFSVVTLEQSREAYRATSRLYFGC</sequence>
<dbReference type="PANTHER" id="PTHR43309">
    <property type="entry name" value="5-OXOPROLINASE SUBUNIT C"/>
    <property type="match status" value="1"/>
</dbReference>
<dbReference type="GO" id="GO:0016787">
    <property type="term" value="F:hydrolase activity"/>
    <property type="evidence" value="ECO:0007669"/>
    <property type="project" value="UniProtKB-KW"/>
</dbReference>
<feature type="domain" description="Carboxyltransferase" evidence="4">
    <location>
        <begin position="29"/>
        <end position="286"/>
    </location>
</feature>
<dbReference type="SUPFAM" id="SSF50891">
    <property type="entry name" value="Cyclophilin-like"/>
    <property type="match status" value="1"/>
</dbReference>
<dbReference type="InterPro" id="IPR003778">
    <property type="entry name" value="CT_A_B"/>
</dbReference>
<dbReference type="RefSeq" id="WP_050726879.1">
    <property type="nucleotide sequence ID" value="NZ_CP012332.1"/>
</dbReference>
<dbReference type="InterPro" id="IPR029000">
    <property type="entry name" value="Cyclophilin-like_dom_sf"/>
</dbReference>
<evidence type="ECO:0000313" key="5">
    <source>
        <dbReference type="EMBL" id="AKU92754.1"/>
    </source>
</evidence>
<evidence type="ECO:0000256" key="1">
    <source>
        <dbReference type="ARBA" id="ARBA00022741"/>
    </source>
</evidence>
<accession>A0A0K1PI31</accession>
<keyword evidence="3" id="KW-0067">ATP-binding</keyword>
<dbReference type="PATRIC" id="fig|1391653.3.peg.3281"/>
<dbReference type="SMART" id="SM00797">
    <property type="entry name" value="AHS2"/>
    <property type="match status" value="1"/>
</dbReference>
<dbReference type="PANTHER" id="PTHR43309:SF3">
    <property type="entry name" value="5-OXOPROLINASE SUBUNIT C"/>
    <property type="match status" value="1"/>
</dbReference>
<evidence type="ECO:0000313" key="6">
    <source>
        <dbReference type="Proteomes" id="UP000055590"/>
    </source>
</evidence>
<keyword evidence="1" id="KW-0547">Nucleotide-binding</keyword>
<evidence type="ECO:0000256" key="3">
    <source>
        <dbReference type="ARBA" id="ARBA00022840"/>
    </source>
</evidence>
<dbReference type="AlphaFoldDB" id="A0A0K1PI31"/>
<dbReference type="InterPro" id="IPR052708">
    <property type="entry name" value="PxpC"/>
</dbReference>
<dbReference type="STRING" id="1391653.AKJ08_3141"/>